<evidence type="ECO:0000259" key="3">
    <source>
        <dbReference type="Pfam" id="PF13511"/>
    </source>
</evidence>
<keyword evidence="5" id="KW-1185">Reference proteome</keyword>
<dbReference type="AlphaFoldDB" id="A0A5B0WTH7"/>
<dbReference type="Proteomes" id="UP000323708">
    <property type="component" value="Unassembled WGS sequence"/>
</dbReference>
<dbReference type="Gene3D" id="2.60.40.10">
    <property type="entry name" value="Immunoglobulins"/>
    <property type="match status" value="1"/>
</dbReference>
<evidence type="ECO:0000313" key="5">
    <source>
        <dbReference type="Proteomes" id="UP000323708"/>
    </source>
</evidence>
<protein>
    <submittedName>
        <fullName evidence="4">DUF4124 domain-containing protein</fullName>
    </submittedName>
</protein>
<keyword evidence="2" id="KW-0732">Signal</keyword>
<evidence type="ECO:0000256" key="2">
    <source>
        <dbReference type="SAM" id="SignalP"/>
    </source>
</evidence>
<dbReference type="InterPro" id="IPR013783">
    <property type="entry name" value="Ig-like_fold"/>
</dbReference>
<gene>
    <name evidence="4" type="ORF">F0M18_11215</name>
</gene>
<reference evidence="4 5" key="1">
    <citation type="submission" date="2019-09" db="EMBL/GenBank/DDBJ databases">
        <authorList>
            <person name="Chen X.-Y."/>
        </authorList>
    </citation>
    <scope>NUCLEOTIDE SEQUENCE [LARGE SCALE GENOMIC DNA]</scope>
    <source>
        <strain evidence="4 5">NY5</strain>
    </source>
</reference>
<comment type="caution">
    <text evidence="4">The sequence shown here is derived from an EMBL/GenBank/DDBJ whole genome shotgun (WGS) entry which is preliminary data.</text>
</comment>
<organism evidence="4 5">
    <name type="scientific">Pseudohalioglobus sediminis</name>
    <dbReference type="NCBI Taxonomy" id="2606449"/>
    <lineage>
        <taxon>Bacteria</taxon>
        <taxon>Pseudomonadati</taxon>
        <taxon>Pseudomonadota</taxon>
        <taxon>Gammaproteobacteria</taxon>
        <taxon>Cellvibrionales</taxon>
        <taxon>Halieaceae</taxon>
        <taxon>Pseudohalioglobus</taxon>
    </lineage>
</organism>
<sequence length="179" mass="18505">MGKLPRTALLGAAIMLALPAAAQIYKSTDEQGNVVFSDKPPASGAKAETLDLPRTNTTPPPPVVAPLPRDSAGQVDAEAEAAPIAVNITSPADETTIPMGAGGNFTVTADVNGGSGDGQTLQLLMDGIAYSDPQQSGSWNLENVFRGAHDLVVQVLNQDGEIVATSEPVRVYVMRPSVN</sequence>
<proteinExistence type="predicted"/>
<dbReference type="EMBL" id="VTUX01000005">
    <property type="protein sequence ID" value="KAA1190380.1"/>
    <property type="molecule type" value="Genomic_DNA"/>
</dbReference>
<feature type="region of interest" description="Disordered" evidence="1">
    <location>
        <begin position="35"/>
        <end position="68"/>
    </location>
</feature>
<dbReference type="RefSeq" id="WP_149611537.1">
    <property type="nucleotide sequence ID" value="NZ_VTUX01000005.1"/>
</dbReference>
<name>A0A5B0WTH7_9GAMM</name>
<feature type="chain" id="PRO_5022993095" evidence="2">
    <location>
        <begin position="23"/>
        <end position="179"/>
    </location>
</feature>
<dbReference type="InterPro" id="IPR025392">
    <property type="entry name" value="DUF4124"/>
</dbReference>
<evidence type="ECO:0000256" key="1">
    <source>
        <dbReference type="SAM" id="MobiDB-lite"/>
    </source>
</evidence>
<feature type="signal peptide" evidence="2">
    <location>
        <begin position="1"/>
        <end position="22"/>
    </location>
</feature>
<dbReference type="Pfam" id="PF13511">
    <property type="entry name" value="DUF4124"/>
    <property type="match status" value="1"/>
</dbReference>
<evidence type="ECO:0000313" key="4">
    <source>
        <dbReference type="EMBL" id="KAA1190380.1"/>
    </source>
</evidence>
<accession>A0A5B0WTH7</accession>
<feature type="domain" description="DUF4124" evidence="3">
    <location>
        <begin position="12"/>
        <end position="63"/>
    </location>
</feature>